<reference evidence="11 12" key="1">
    <citation type="journal article" date="2023" name="Plants (Basel)">
        <title>Bridging the Gap: Combining Genomics and Transcriptomics Approaches to Understand Stylosanthes scabra, an Orphan Legume from the Brazilian Caatinga.</title>
        <authorList>
            <person name="Ferreira-Neto J.R.C."/>
            <person name="da Silva M.D."/>
            <person name="Binneck E."/>
            <person name="de Melo N.F."/>
            <person name="da Silva R.H."/>
            <person name="de Melo A.L.T.M."/>
            <person name="Pandolfi V."/>
            <person name="Bustamante F.O."/>
            <person name="Brasileiro-Vidal A.C."/>
            <person name="Benko-Iseppon A.M."/>
        </authorList>
    </citation>
    <scope>NUCLEOTIDE SEQUENCE [LARGE SCALE GENOMIC DNA]</scope>
    <source>
        <tissue evidence="11">Leaves</tissue>
    </source>
</reference>
<dbReference type="Proteomes" id="UP001341840">
    <property type="component" value="Unassembled WGS sequence"/>
</dbReference>
<dbReference type="InterPro" id="IPR002833">
    <property type="entry name" value="PTH2"/>
</dbReference>
<feature type="transmembrane region" description="Helical" evidence="9">
    <location>
        <begin position="354"/>
        <end position="374"/>
    </location>
</feature>
<feature type="domain" description="GRF-type" evidence="10">
    <location>
        <begin position="262"/>
        <end position="306"/>
    </location>
</feature>
<keyword evidence="9" id="KW-0812">Transmembrane</keyword>
<dbReference type="CDD" id="cd02429">
    <property type="entry name" value="PTH2_like"/>
    <property type="match status" value="1"/>
</dbReference>
<dbReference type="InterPro" id="IPR042237">
    <property type="entry name" value="PTRHD1"/>
</dbReference>
<comment type="catalytic activity">
    <reaction evidence="6">
        <text>an N-acyl-L-alpha-aminoacyl-tRNA + H2O = an N-acyl-L-amino acid + a tRNA + H(+)</text>
        <dbReference type="Rhea" id="RHEA:54448"/>
        <dbReference type="Rhea" id="RHEA-COMP:10123"/>
        <dbReference type="Rhea" id="RHEA-COMP:13883"/>
        <dbReference type="ChEBI" id="CHEBI:15377"/>
        <dbReference type="ChEBI" id="CHEBI:15378"/>
        <dbReference type="ChEBI" id="CHEBI:59874"/>
        <dbReference type="ChEBI" id="CHEBI:78442"/>
        <dbReference type="ChEBI" id="CHEBI:138191"/>
        <dbReference type="EC" id="3.1.1.29"/>
    </reaction>
</comment>
<dbReference type="PANTHER" id="PTHR46194:SF1">
    <property type="entry name" value="PEPTIDYL-TRNA HYDROLASE PTRHD1-RELATED"/>
    <property type="match status" value="1"/>
</dbReference>
<name>A0ABU6ZC46_9FABA</name>
<dbReference type="EC" id="3.1.1.29" evidence="1"/>
<feature type="region of interest" description="Disordered" evidence="8">
    <location>
        <begin position="47"/>
        <end position="67"/>
    </location>
</feature>
<evidence type="ECO:0000256" key="8">
    <source>
        <dbReference type="SAM" id="MobiDB-lite"/>
    </source>
</evidence>
<sequence>MASTISFPLFRFLHTPSPSQIASSISASTAFRVPQLHAPTLPTRASVLSSNSMSQPVTDPETVATPTESVSENGDVVVQYVVLRRDLIDTWPLGSVVTQGCHASVSTVWSNKDDPVTIDYCSPEKIDSMHKVTLEVKGEAQIKNLSEKLTSGGIIHKMWIEQPENIPTCLATKPYPKSVVSSYFKKLKLSPPSGNGKWLGGQNGNEVAATVKCRLVWIMDSEGGSSKWRKSVGGGASMSSGSTEGVFDSKCRDDRDGVAPKCYYGVYAILYRSRTRNNPNRLFFGCPFFRQGSTPYCSFFMWLDKHCAQLGILKAVKDGAGAEDVNDHFAVIKVEDRVALLENKVAAMEKLRTVNWWIVVVNVVALLVIVYVMGS</sequence>
<keyword evidence="9" id="KW-0472">Membrane</keyword>
<proteinExistence type="predicted"/>
<evidence type="ECO:0000256" key="5">
    <source>
        <dbReference type="ARBA" id="ARBA00022833"/>
    </source>
</evidence>
<dbReference type="SUPFAM" id="SSF102462">
    <property type="entry name" value="Peptidyl-tRNA hydrolase II"/>
    <property type="match status" value="1"/>
</dbReference>
<keyword evidence="12" id="KW-1185">Reference proteome</keyword>
<dbReference type="Gene3D" id="3.40.1490.10">
    <property type="entry name" value="Bit1"/>
    <property type="match status" value="1"/>
</dbReference>
<accession>A0ABU6ZC46</accession>
<evidence type="ECO:0000256" key="6">
    <source>
        <dbReference type="ARBA" id="ARBA00048707"/>
    </source>
</evidence>
<keyword evidence="3 7" id="KW-0863">Zinc-finger</keyword>
<evidence type="ECO:0000256" key="2">
    <source>
        <dbReference type="ARBA" id="ARBA00022723"/>
    </source>
</evidence>
<evidence type="ECO:0000256" key="1">
    <source>
        <dbReference type="ARBA" id="ARBA00013260"/>
    </source>
</evidence>
<feature type="compositionally biased region" description="Polar residues" evidence="8">
    <location>
        <begin position="47"/>
        <end position="57"/>
    </location>
</feature>
<evidence type="ECO:0000256" key="4">
    <source>
        <dbReference type="ARBA" id="ARBA00022801"/>
    </source>
</evidence>
<keyword evidence="2" id="KW-0479">Metal-binding</keyword>
<evidence type="ECO:0000256" key="3">
    <source>
        <dbReference type="ARBA" id="ARBA00022771"/>
    </source>
</evidence>
<evidence type="ECO:0000313" key="12">
    <source>
        <dbReference type="Proteomes" id="UP001341840"/>
    </source>
</evidence>
<comment type="caution">
    <text evidence="11">The sequence shown here is derived from an EMBL/GenBank/DDBJ whole genome shotgun (WGS) entry which is preliminary data.</text>
</comment>
<keyword evidence="5" id="KW-0862">Zinc</keyword>
<dbReference type="EMBL" id="JASCZI010272024">
    <property type="protein sequence ID" value="MED6219335.1"/>
    <property type="molecule type" value="Genomic_DNA"/>
</dbReference>
<feature type="region of interest" description="Disordered" evidence="8">
    <location>
        <begin position="229"/>
        <end position="248"/>
    </location>
</feature>
<keyword evidence="4" id="KW-0378">Hydrolase</keyword>
<keyword evidence="9" id="KW-1133">Transmembrane helix</keyword>
<organism evidence="11 12">
    <name type="scientific">Stylosanthes scabra</name>
    <dbReference type="NCBI Taxonomy" id="79078"/>
    <lineage>
        <taxon>Eukaryota</taxon>
        <taxon>Viridiplantae</taxon>
        <taxon>Streptophyta</taxon>
        <taxon>Embryophyta</taxon>
        <taxon>Tracheophyta</taxon>
        <taxon>Spermatophyta</taxon>
        <taxon>Magnoliopsida</taxon>
        <taxon>eudicotyledons</taxon>
        <taxon>Gunneridae</taxon>
        <taxon>Pentapetalae</taxon>
        <taxon>rosids</taxon>
        <taxon>fabids</taxon>
        <taxon>Fabales</taxon>
        <taxon>Fabaceae</taxon>
        <taxon>Papilionoideae</taxon>
        <taxon>50 kb inversion clade</taxon>
        <taxon>dalbergioids sensu lato</taxon>
        <taxon>Dalbergieae</taxon>
        <taxon>Pterocarpus clade</taxon>
        <taxon>Stylosanthes</taxon>
    </lineage>
</organism>
<dbReference type="PANTHER" id="PTHR46194">
    <property type="entry name" value="PEPTIDYL-TRNA HYDROLASE PTRHD1-RELATED"/>
    <property type="match status" value="1"/>
</dbReference>
<evidence type="ECO:0000256" key="7">
    <source>
        <dbReference type="PROSITE-ProRule" id="PRU01343"/>
    </source>
</evidence>
<gene>
    <name evidence="11" type="ORF">PIB30_034853</name>
</gene>
<evidence type="ECO:0000313" key="11">
    <source>
        <dbReference type="EMBL" id="MED6219335.1"/>
    </source>
</evidence>
<evidence type="ECO:0000259" key="10">
    <source>
        <dbReference type="PROSITE" id="PS51999"/>
    </source>
</evidence>
<dbReference type="InterPro" id="IPR010666">
    <property type="entry name" value="Znf_GRF"/>
</dbReference>
<dbReference type="PROSITE" id="PS51999">
    <property type="entry name" value="ZF_GRF"/>
    <property type="match status" value="1"/>
</dbReference>
<evidence type="ECO:0000256" key="9">
    <source>
        <dbReference type="SAM" id="Phobius"/>
    </source>
</evidence>
<dbReference type="Pfam" id="PF01981">
    <property type="entry name" value="PTH2"/>
    <property type="match status" value="1"/>
</dbReference>
<dbReference type="InterPro" id="IPR023476">
    <property type="entry name" value="Pep_tRNA_hydro_II_dom_sf"/>
</dbReference>
<protein>
    <recommendedName>
        <fullName evidence="1">peptidyl-tRNA hydrolase</fullName>
        <ecNumber evidence="1">3.1.1.29</ecNumber>
    </recommendedName>
</protein>